<reference evidence="1 2" key="1">
    <citation type="submission" date="2024-06" db="EMBL/GenBank/DDBJ databases">
        <title>The Natural Products Discovery Center: Release of the First 8490 Sequenced Strains for Exploring Actinobacteria Biosynthetic Diversity.</title>
        <authorList>
            <person name="Kalkreuter E."/>
            <person name="Kautsar S.A."/>
            <person name="Yang D."/>
            <person name="Bader C.D."/>
            <person name="Teijaro C.N."/>
            <person name="Fluegel L."/>
            <person name="Davis C.M."/>
            <person name="Simpson J.R."/>
            <person name="Lauterbach L."/>
            <person name="Steele A.D."/>
            <person name="Gui C."/>
            <person name="Meng S."/>
            <person name="Li G."/>
            <person name="Viehrig K."/>
            <person name="Ye F."/>
            <person name="Su P."/>
            <person name="Kiefer A.F."/>
            <person name="Nichols A."/>
            <person name="Cepeda A.J."/>
            <person name="Yan W."/>
            <person name="Fan B."/>
            <person name="Jiang Y."/>
            <person name="Adhikari A."/>
            <person name="Zheng C.-J."/>
            <person name="Schuster L."/>
            <person name="Cowan T.M."/>
            <person name="Smanski M.J."/>
            <person name="Chevrette M.G."/>
            <person name="De Carvalho L.P.S."/>
            <person name="Shen B."/>
        </authorList>
    </citation>
    <scope>NUCLEOTIDE SEQUENCE [LARGE SCALE GENOMIC DNA]</scope>
    <source>
        <strain evidence="1 2">NPDC033039</strain>
    </source>
</reference>
<comment type="caution">
    <text evidence="1">The sequence shown here is derived from an EMBL/GenBank/DDBJ whole genome shotgun (WGS) entry which is preliminary data.</text>
</comment>
<sequence length="182" mass="19605">MTVDAASLTRDLTDYLRHHPDELGPLMPLYDALRDHARRGRCPHRGRCPQVRVGALLSEERGRLLLLRHSGGWAFPEGEPVAGDGSLRESAFGLLREFGGVREAWAVPGAEGPVLVDVDEVSGGGAPRLRVGFRYLFAARAGAVPRVALRTGLARWAGPEEVDARIVERVRACTGVVGAEGP</sequence>
<dbReference type="EMBL" id="JBEZVI010000013">
    <property type="protein sequence ID" value="MEU3711922.1"/>
    <property type="molecule type" value="Genomic_DNA"/>
</dbReference>
<evidence type="ECO:0000313" key="2">
    <source>
        <dbReference type="Proteomes" id="UP001550853"/>
    </source>
</evidence>
<protein>
    <submittedName>
        <fullName evidence="1">NUDIX hydrolase</fullName>
    </submittedName>
</protein>
<gene>
    <name evidence="1" type="ORF">AB0E61_17720</name>
</gene>
<proteinExistence type="predicted"/>
<keyword evidence="1" id="KW-0378">Hydrolase</keyword>
<accession>A0ABV2Z1P6</accession>
<name>A0ABV2Z1P6_9ACTN</name>
<dbReference type="RefSeq" id="WP_030288563.1">
    <property type="nucleotide sequence ID" value="NZ_JBEZVI010000013.1"/>
</dbReference>
<organism evidence="1 2">
    <name type="scientific">Streptomyces catenulae</name>
    <dbReference type="NCBI Taxonomy" id="66875"/>
    <lineage>
        <taxon>Bacteria</taxon>
        <taxon>Bacillati</taxon>
        <taxon>Actinomycetota</taxon>
        <taxon>Actinomycetes</taxon>
        <taxon>Kitasatosporales</taxon>
        <taxon>Streptomycetaceae</taxon>
        <taxon>Streptomyces</taxon>
    </lineage>
</organism>
<evidence type="ECO:0000313" key="1">
    <source>
        <dbReference type="EMBL" id="MEU3711922.1"/>
    </source>
</evidence>
<dbReference type="Proteomes" id="UP001550853">
    <property type="component" value="Unassembled WGS sequence"/>
</dbReference>
<keyword evidence="2" id="KW-1185">Reference proteome</keyword>
<dbReference type="GO" id="GO:0016787">
    <property type="term" value="F:hydrolase activity"/>
    <property type="evidence" value="ECO:0007669"/>
    <property type="project" value="UniProtKB-KW"/>
</dbReference>